<name>A0ABV1BVB4_9FIRM</name>
<organism evidence="1 2">
    <name type="scientific">[Lactobacillus] rogosae</name>
    <dbReference type="NCBI Taxonomy" id="706562"/>
    <lineage>
        <taxon>Bacteria</taxon>
        <taxon>Bacillati</taxon>
        <taxon>Bacillota</taxon>
        <taxon>Clostridia</taxon>
        <taxon>Lachnospirales</taxon>
        <taxon>Lachnospiraceae</taxon>
        <taxon>Lachnospira</taxon>
    </lineage>
</organism>
<evidence type="ECO:0000313" key="1">
    <source>
        <dbReference type="EMBL" id="MEQ2379449.1"/>
    </source>
</evidence>
<keyword evidence="2" id="KW-1185">Reference proteome</keyword>
<comment type="caution">
    <text evidence="1">The sequence shown here is derived from an EMBL/GenBank/DDBJ whole genome shotgun (WGS) entry which is preliminary data.</text>
</comment>
<sequence>MKTVTDVNTVNQLLTYSKQAEAGIHQKAIQMLLGAGKHTYYDSIRFKCIFGEYEAGT</sequence>
<dbReference type="RefSeq" id="WP_156333758.1">
    <property type="nucleotide sequence ID" value="NZ_JBBMER010000004.1"/>
</dbReference>
<dbReference type="EMBL" id="JBBMER010000004">
    <property type="protein sequence ID" value="MEQ2379449.1"/>
    <property type="molecule type" value="Genomic_DNA"/>
</dbReference>
<gene>
    <name evidence="1" type="ORF">WMO14_06090</name>
</gene>
<evidence type="ECO:0000313" key="2">
    <source>
        <dbReference type="Proteomes" id="UP001442364"/>
    </source>
</evidence>
<reference evidence="1 2" key="1">
    <citation type="submission" date="2024-03" db="EMBL/GenBank/DDBJ databases">
        <title>Human intestinal bacterial collection.</title>
        <authorList>
            <person name="Pauvert C."/>
            <person name="Hitch T.C.A."/>
            <person name="Clavel T."/>
        </authorList>
    </citation>
    <scope>NUCLEOTIDE SEQUENCE [LARGE SCALE GENOMIC DNA]</scope>
    <source>
        <strain evidence="1 2">CLA-AA-H255</strain>
    </source>
</reference>
<dbReference type="Proteomes" id="UP001442364">
    <property type="component" value="Unassembled WGS sequence"/>
</dbReference>
<accession>A0ABV1BVB4</accession>
<protein>
    <submittedName>
        <fullName evidence="1">Uncharacterized protein</fullName>
    </submittedName>
</protein>
<proteinExistence type="predicted"/>